<reference evidence="2 3" key="1">
    <citation type="submission" date="2017-09" db="EMBL/GenBank/DDBJ databases">
        <title>Depth-based differentiation of microbial function through sediment-hosted aquifers and enrichment of novel symbionts in the deep terrestrial subsurface.</title>
        <authorList>
            <person name="Probst A.J."/>
            <person name="Ladd B."/>
            <person name="Jarett J.K."/>
            <person name="Geller-Mcgrath D.E."/>
            <person name="Sieber C.M."/>
            <person name="Emerson J.B."/>
            <person name="Anantharaman K."/>
            <person name="Thomas B.C."/>
            <person name="Malmstrom R."/>
            <person name="Stieglmeier M."/>
            <person name="Klingl A."/>
            <person name="Woyke T."/>
            <person name="Ryan C.M."/>
            <person name="Banfield J.F."/>
        </authorList>
    </citation>
    <scope>NUCLEOTIDE SEQUENCE [LARGE SCALE GENOMIC DNA]</scope>
    <source>
        <strain evidence="2">CG11_big_fil_rev_8_21_14_0_20_39_10</strain>
    </source>
</reference>
<dbReference type="InterPro" id="IPR038727">
    <property type="entry name" value="NadR/Ttd14_AAA_dom"/>
</dbReference>
<accession>A0A2M6K8U6</accession>
<dbReference type="Gene3D" id="3.40.50.300">
    <property type="entry name" value="P-loop containing nucleotide triphosphate hydrolases"/>
    <property type="match status" value="1"/>
</dbReference>
<name>A0A2M6K8U6_9BACT</name>
<dbReference type="Proteomes" id="UP000230869">
    <property type="component" value="Unassembled WGS sequence"/>
</dbReference>
<comment type="caution">
    <text evidence="2">The sequence shown here is derived from an EMBL/GenBank/DDBJ whole genome shotgun (WGS) entry which is preliminary data.</text>
</comment>
<evidence type="ECO:0000259" key="1">
    <source>
        <dbReference type="Pfam" id="PF13521"/>
    </source>
</evidence>
<organism evidence="2 3">
    <name type="scientific">Candidatus Falkowbacteria bacterium CG11_big_fil_rev_8_21_14_0_20_39_10</name>
    <dbReference type="NCBI Taxonomy" id="1974570"/>
    <lineage>
        <taxon>Bacteria</taxon>
        <taxon>Candidatus Falkowiibacteriota</taxon>
    </lineage>
</organism>
<dbReference type="AlphaFoldDB" id="A0A2M6K8U6"/>
<dbReference type="CDD" id="cd02019">
    <property type="entry name" value="NK"/>
    <property type="match status" value="1"/>
</dbReference>
<evidence type="ECO:0000313" key="2">
    <source>
        <dbReference type="EMBL" id="PIR13228.1"/>
    </source>
</evidence>
<sequence>MKIVILGSHGTGKSTLANKLFHHLKNKYKLSIDNVQISGDDNGQRFKTSSFSDRNLRWKFLPDAAVDAFVKGFDINEGTPIEAEWWIIARQLEIESLTPAPWISDKCLIDLLAYARFIFTKEKDFLNMIERVAVKNFNYDLVLYLPTGEFPIENNYIRSTDEKFQKVIDEIVKDILTEYQIPFYTIRGDVETRFNIAKDIIEQTFSLS</sequence>
<dbReference type="SUPFAM" id="SSF52540">
    <property type="entry name" value="P-loop containing nucleoside triphosphate hydrolases"/>
    <property type="match status" value="1"/>
</dbReference>
<protein>
    <recommendedName>
        <fullName evidence="1">NadR/Ttd14 AAA domain-containing protein</fullName>
    </recommendedName>
</protein>
<evidence type="ECO:0000313" key="3">
    <source>
        <dbReference type="Proteomes" id="UP000230869"/>
    </source>
</evidence>
<dbReference type="Pfam" id="PF13521">
    <property type="entry name" value="AAA_28"/>
    <property type="match status" value="1"/>
</dbReference>
<gene>
    <name evidence="2" type="ORF">COV49_02945</name>
</gene>
<proteinExistence type="predicted"/>
<feature type="domain" description="NadR/Ttd14 AAA" evidence="1">
    <location>
        <begin position="98"/>
        <end position="193"/>
    </location>
</feature>
<dbReference type="InterPro" id="IPR027417">
    <property type="entry name" value="P-loop_NTPase"/>
</dbReference>
<dbReference type="EMBL" id="PCWW01000050">
    <property type="protein sequence ID" value="PIR13228.1"/>
    <property type="molecule type" value="Genomic_DNA"/>
</dbReference>